<dbReference type="InterPro" id="IPR015940">
    <property type="entry name" value="UBA"/>
</dbReference>
<dbReference type="SUPFAM" id="SSF46934">
    <property type="entry name" value="UBA-like"/>
    <property type="match status" value="1"/>
</dbReference>
<dbReference type="InterPro" id="IPR050164">
    <property type="entry name" value="Peptidase_C19"/>
</dbReference>
<organism evidence="17 18">
    <name type="scientific">Coccomyxa subellipsoidea</name>
    <dbReference type="NCBI Taxonomy" id="248742"/>
    <lineage>
        <taxon>Eukaryota</taxon>
        <taxon>Viridiplantae</taxon>
        <taxon>Chlorophyta</taxon>
        <taxon>core chlorophytes</taxon>
        <taxon>Trebouxiophyceae</taxon>
        <taxon>Trebouxiophyceae incertae sedis</taxon>
        <taxon>Coccomyxaceae</taxon>
        <taxon>Coccomyxa</taxon>
    </lineage>
</organism>
<keyword evidence="8 12" id="KW-0378">Hydrolase</keyword>
<evidence type="ECO:0000259" key="14">
    <source>
        <dbReference type="PROSITE" id="PS50030"/>
    </source>
</evidence>
<evidence type="ECO:0000256" key="3">
    <source>
        <dbReference type="ARBA" id="ARBA00022670"/>
    </source>
</evidence>
<dbReference type="Gene3D" id="1.10.8.10">
    <property type="entry name" value="DNA helicase RuvA subunit, C-terminal domain"/>
    <property type="match status" value="2"/>
</dbReference>
<keyword evidence="3 12" id="KW-0645">Protease</keyword>
<dbReference type="PROSITE" id="PS50030">
    <property type="entry name" value="UBA"/>
    <property type="match status" value="2"/>
</dbReference>
<dbReference type="PROSITE" id="PS50235">
    <property type="entry name" value="USP_3"/>
    <property type="match status" value="1"/>
</dbReference>
<evidence type="ECO:0000256" key="8">
    <source>
        <dbReference type="ARBA" id="ARBA00022801"/>
    </source>
</evidence>
<dbReference type="Pfam" id="PF17807">
    <property type="entry name" value="zf-UBP_var"/>
    <property type="match status" value="1"/>
</dbReference>
<comment type="caution">
    <text evidence="17">The sequence shown here is derived from an EMBL/GenBank/DDBJ whole genome shotgun (WGS) entry which is preliminary data.</text>
</comment>
<evidence type="ECO:0000256" key="7">
    <source>
        <dbReference type="ARBA" id="ARBA00022786"/>
    </source>
</evidence>
<dbReference type="SMART" id="SM00290">
    <property type="entry name" value="ZnF_UBP"/>
    <property type="match status" value="1"/>
</dbReference>
<keyword evidence="7 12" id="KW-0833">Ubl conjugation pathway</keyword>
<dbReference type="InterPro" id="IPR009060">
    <property type="entry name" value="UBA-like_sf"/>
</dbReference>
<dbReference type="InterPro" id="IPR013083">
    <property type="entry name" value="Znf_RING/FYVE/PHD"/>
</dbReference>
<protein>
    <recommendedName>
        <fullName evidence="12">Ubiquitin carboxyl-terminal hydrolase</fullName>
        <ecNumber evidence="12">3.4.19.12</ecNumber>
    </recommendedName>
</protein>
<dbReference type="InterPro" id="IPR001394">
    <property type="entry name" value="Peptidase_C19_UCH"/>
</dbReference>
<evidence type="ECO:0000256" key="5">
    <source>
        <dbReference type="ARBA" id="ARBA00022737"/>
    </source>
</evidence>
<evidence type="ECO:0000256" key="11">
    <source>
        <dbReference type="PROSITE-ProRule" id="PRU00502"/>
    </source>
</evidence>
<evidence type="ECO:0000313" key="18">
    <source>
        <dbReference type="Proteomes" id="UP001491310"/>
    </source>
</evidence>
<dbReference type="PIRSF" id="PIRSF016308">
    <property type="entry name" value="UBP"/>
    <property type="match status" value="1"/>
</dbReference>
<feature type="domain" description="USP" evidence="15">
    <location>
        <begin position="360"/>
        <end position="918"/>
    </location>
</feature>
<dbReference type="Gene3D" id="3.90.70.10">
    <property type="entry name" value="Cysteine proteinases"/>
    <property type="match status" value="1"/>
</dbReference>
<accession>A0ABR2YM80</accession>
<name>A0ABR2YM80_9CHLO</name>
<dbReference type="EC" id="3.4.19.12" evidence="12"/>
<dbReference type="Proteomes" id="UP001491310">
    <property type="component" value="Unassembled WGS sequence"/>
</dbReference>
<comment type="function">
    <text evidence="12">Recognizes and hydrolyzes the peptide bond at the C-terminal Gly of ubiquitin. Involved in the processing of poly-ubiquitin precursors as well as that of ubiquitinated proteins.</text>
</comment>
<gene>
    <name evidence="17" type="ORF">WJX75_005977</name>
</gene>
<keyword evidence="4" id="KW-0479">Metal-binding</keyword>
<dbReference type="InterPro" id="IPR016652">
    <property type="entry name" value="Ubiquitinyl_hydrolase"/>
</dbReference>
<evidence type="ECO:0000259" key="16">
    <source>
        <dbReference type="PROSITE" id="PS50271"/>
    </source>
</evidence>
<comment type="similarity">
    <text evidence="2 12">Belongs to the peptidase C19 family.</text>
</comment>
<evidence type="ECO:0000256" key="9">
    <source>
        <dbReference type="ARBA" id="ARBA00022807"/>
    </source>
</evidence>
<dbReference type="InterPro" id="IPR041432">
    <property type="entry name" value="UBP13_Znf-UBP_var"/>
</dbReference>
<dbReference type="InterPro" id="IPR001607">
    <property type="entry name" value="Znf_UBP"/>
</dbReference>
<dbReference type="SUPFAM" id="SSF54001">
    <property type="entry name" value="Cysteine proteinases"/>
    <property type="match status" value="1"/>
</dbReference>
<dbReference type="Pfam" id="PF00627">
    <property type="entry name" value="UBA"/>
    <property type="match status" value="1"/>
</dbReference>
<evidence type="ECO:0000256" key="1">
    <source>
        <dbReference type="ARBA" id="ARBA00000707"/>
    </source>
</evidence>
<dbReference type="InterPro" id="IPR018200">
    <property type="entry name" value="USP_CS"/>
</dbReference>
<evidence type="ECO:0000256" key="6">
    <source>
        <dbReference type="ARBA" id="ARBA00022771"/>
    </source>
</evidence>
<dbReference type="EMBL" id="JALJOT010000009">
    <property type="protein sequence ID" value="KAK9907561.1"/>
    <property type="molecule type" value="Genomic_DNA"/>
</dbReference>
<dbReference type="CDD" id="cd14386">
    <property type="entry name" value="UBA2_UBP5"/>
    <property type="match status" value="1"/>
</dbReference>
<feature type="domain" description="UBP-type" evidence="16">
    <location>
        <begin position="199"/>
        <end position="318"/>
    </location>
</feature>
<keyword evidence="5" id="KW-0677">Repeat</keyword>
<evidence type="ECO:0000256" key="10">
    <source>
        <dbReference type="ARBA" id="ARBA00022833"/>
    </source>
</evidence>
<evidence type="ECO:0000259" key="15">
    <source>
        <dbReference type="PROSITE" id="PS50235"/>
    </source>
</evidence>
<feature type="compositionally biased region" description="Acidic residues" evidence="13">
    <location>
        <begin position="688"/>
        <end position="698"/>
    </location>
</feature>
<dbReference type="PROSITE" id="PS00972">
    <property type="entry name" value="USP_1"/>
    <property type="match status" value="1"/>
</dbReference>
<dbReference type="Pfam" id="PF00443">
    <property type="entry name" value="UCH"/>
    <property type="match status" value="1"/>
</dbReference>
<comment type="catalytic activity">
    <reaction evidence="1 12">
        <text>Thiol-dependent hydrolysis of ester, thioester, amide, peptide and isopeptide bonds formed by the C-terminal Gly of ubiquitin (a 76-residue protein attached to proteins as an intracellular targeting signal).</text>
        <dbReference type="EC" id="3.4.19.12"/>
    </reaction>
</comment>
<dbReference type="PANTHER" id="PTHR24006:SF664">
    <property type="entry name" value="UBIQUITIN CARBOXYL-TERMINAL HYDROLASE"/>
    <property type="match status" value="1"/>
</dbReference>
<dbReference type="Pfam" id="PF02148">
    <property type="entry name" value="zf-UBP"/>
    <property type="match status" value="1"/>
</dbReference>
<evidence type="ECO:0000256" key="12">
    <source>
        <dbReference type="RuleBase" id="RU366025"/>
    </source>
</evidence>
<dbReference type="PROSITE" id="PS50271">
    <property type="entry name" value="ZF_UBP"/>
    <property type="match status" value="1"/>
</dbReference>
<dbReference type="InterPro" id="IPR038765">
    <property type="entry name" value="Papain-like_cys_pep_sf"/>
</dbReference>
<dbReference type="SUPFAM" id="SSF57850">
    <property type="entry name" value="RING/U-box"/>
    <property type="match status" value="1"/>
</dbReference>
<dbReference type="PANTHER" id="PTHR24006">
    <property type="entry name" value="UBIQUITIN CARBOXYL-TERMINAL HYDROLASE"/>
    <property type="match status" value="1"/>
</dbReference>
<proteinExistence type="inferred from homology"/>
<evidence type="ECO:0000256" key="13">
    <source>
        <dbReference type="SAM" id="MobiDB-lite"/>
    </source>
</evidence>
<evidence type="ECO:0000256" key="4">
    <source>
        <dbReference type="ARBA" id="ARBA00022723"/>
    </source>
</evidence>
<dbReference type="InterPro" id="IPR028889">
    <property type="entry name" value="USP"/>
</dbReference>
<sequence>MNDKGRTPGKKGRGFPTGRYLVCAINRKVEMAEDEATLEVIRAAMRHKTPKVPGAYDRVHKEECAFSFDTPLSPGGLFVNLSSWQSYGEEYVLLDYQRSNNRLYLHQQWHKVPLPEEEKASLEAKPDKLAIGGNGGFQVDADKFTIEKTHTLVVLPEFLRVPLPCPELPDIVIQAVQGVVESAGAASAEQAAAWEEERKVSRYAENLPQLEAGLGKWGRETPSDPSKWSCDKTGVKENLWLNLSTGFIGSGRQNWDGSGGNGAAMRHYEATGCKYPLVVKLGTITPHGADVYSYASDENDMVQDPYLVQHLEHWGINMMSMQKTEKTMAELQIDLNMSFEFDKITESGAALEPLSGPGYVGLKNLGNSCYMNSVLQVLWTLPPVQQRYAANAEAIFQSAPADPSNDVPTQMAKVGVALTEGRTGVSAAAPMDIESNGGAGVAAAAPREESNAVRPQAFKTLIGRGNAEFQSNRQQDAVEYFQHLLEVLSRAERSAGQRLGPAATQPMAAAFGFQVEDRVQCSESGRVSYRRTPQNVLALDIDPEAATNKDELEEYKERTAKRAKLKEEDATAYIQASTLPDGGDATAPVVTDLLKDAKDEPILPRVPFASCIERWGSTEEMDDYFSAALARRTRGLKRSRFATFPPFLMVQLKRYYVSKDWTPKKLEVLVDVPDNLNLEHLRGSGPQADEELQPEDAPEPASNAPAAAEAPAAVQPDPEIVAALTGMGFSENGSKRAAVATQNGGTEASMEWVLAHMDDQDFNDPLPAPAPAAGAAASPSIAKAADPDSLAMLTSMGFTSEQAEAALRACDGSLERAADWLFSRGDTLDADVAAVLNPAAAPATATAALGEAGGVVDDGPGRYTLVGFISHMGSNTACGHYVCHIRKEGRWVIYNDEKVAVSAKPPKDLGYLYLFKRDDVAL</sequence>
<feature type="compositionally biased region" description="Low complexity" evidence="13">
    <location>
        <begin position="699"/>
        <end position="713"/>
    </location>
</feature>
<keyword evidence="18" id="KW-1185">Reference proteome</keyword>
<dbReference type="PROSITE" id="PS00973">
    <property type="entry name" value="USP_2"/>
    <property type="match status" value="1"/>
</dbReference>
<feature type="region of interest" description="Disordered" evidence="13">
    <location>
        <begin position="680"/>
        <end position="713"/>
    </location>
</feature>
<keyword evidence="6 11" id="KW-0863">Zinc-finger</keyword>
<keyword evidence="9 12" id="KW-0788">Thiol protease</keyword>
<feature type="domain" description="UBA" evidence="14">
    <location>
        <begin position="715"/>
        <end position="756"/>
    </location>
</feature>
<dbReference type="Gene3D" id="3.30.40.10">
    <property type="entry name" value="Zinc/RING finger domain, C3HC4 (zinc finger)"/>
    <property type="match status" value="2"/>
</dbReference>
<reference evidence="17 18" key="1">
    <citation type="journal article" date="2024" name="Nat. Commun.">
        <title>Phylogenomics reveals the evolutionary origins of lichenization in chlorophyte algae.</title>
        <authorList>
            <person name="Puginier C."/>
            <person name="Libourel C."/>
            <person name="Otte J."/>
            <person name="Skaloud P."/>
            <person name="Haon M."/>
            <person name="Grisel S."/>
            <person name="Petersen M."/>
            <person name="Berrin J.G."/>
            <person name="Delaux P.M."/>
            <person name="Dal Grande F."/>
            <person name="Keller J."/>
        </authorList>
    </citation>
    <scope>NUCLEOTIDE SEQUENCE [LARGE SCALE GENOMIC DNA]</scope>
    <source>
        <strain evidence="17 18">SAG 216-7</strain>
    </source>
</reference>
<feature type="domain" description="UBA" evidence="14">
    <location>
        <begin position="784"/>
        <end position="824"/>
    </location>
</feature>
<dbReference type="SMART" id="SM00165">
    <property type="entry name" value="UBA"/>
    <property type="match status" value="2"/>
</dbReference>
<keyword evidence="10" id="KW-0862">Zinc</keyword>
<evidence type="ECO:0000256" key="2">
    <source>
        <dbReference type="ARBA" id="ARBA00009085"/>
    </source>
</evidence>
<evidence type="ECO:0000313" key="17">
    <source>
        <dbReference type="EMBL" id="KAK9907561.1"/>
    </source>
</evidence>